<gene>
    <name evidence="1" type="ORF">SAMN05660493_00739</name>
</gene>
<protein>
    <submittedName>
        <fullName evidence="1">Uncharacterized protein</fullName>
    </submittedName>
</protein>
<dbReference type="OrthoDB" id="799709at2"/>
<dbReference type="AlphaFoldDB" id="A0A1U7PTN5"/>
<evidence type="ECO:0000313" key="1">
    <source>
        <dbReference type="EMBL" id="SIT96067.1"/>
    </source>
</evidence>
<reference evidence="2" key="1">
    <citation type="submission" date="2016-10" db="EMBL/GenBank/DDBJ databases">
        <authorList>
            <person name="Varghese N."/>
            <person name="Submissions S."/>
        </authorList>
    </citation>
    <scope>NUCLEOTIDE SEQUENCE [LARGE SCALE GENOMIC DNA]</scope>
    <source>
        <strain evidence="2">DSM 19482</strain>
    </source>
</reference>
<organism evidence="1 2">
    <name type="scientific">Epilithonimonas bovis DSM 19482</name>
    <dbReference type="NCBI Taxonomy" id="1121284"/>
    <lineage>
        <taxon>Bacteria</taxon>
        <taxon>Pseudomonadati</taxon>
        <taxon>Bacteroidota</taxon>
        <taxon>Flavobacteriia</taxon>
        <taxon>Flavobacteriales</taxon>
        <taxon>Weeksellaceae</taxon>
        <taxon>Chryseobacterium group</taxon>
        <taxon>Epilithonimonas</taxon>
    </lineage>
</organism>
<accession>A0A1U7PTN5</accession>
<proteinExistence type="predicted"/>
<keyword evidence="2" id="KW-1185">Reference proteome</keyword>
<dbReference type="RefSeq" id="WP_076782123.1">
    <property type="nucleotide sequence ID" value="NZ_FTPU01000005.1"/>
</dbReference>
<dbReference type="Proteomes" id="UP000187261">
    <property type="component" value="Unassembled WGS sequence"/>
</dbReference>
<sequence length="128" mass="14352">MKTLQFTGIIIVIAGSFLPLVHVPVIGYWDYWHIDHSLAITAWLLALLAAVLAWTGKKTWLQITALLMLLLFALTIMAVKTKSSDFFSFVPVKAWQSTLAGTVTLSWGWFLEFLGAVIIFLTAKKRVK</sequence>
<name>A0A1U7PTN5_9FLAO</name>
<evidence type="ECO:0000313" key="2">
    <source>
        <dbReference type="Proteomes" id="UP000187261"/>
    </source>
</evidence>
<dbReference type="EMBL" id="FTPU01000005">
    <property type="protein sequence ID" value="SIT96067.1"/>
    <property type="molecule type" value="Genomic_DNA"/>
</dbReference>